<evidence type="ECO:0000256" key="1">
    <source>
        <dbReference type="SAM" id="MobiDB-lite"/>
    </source>
</evidence>
<sequence>MSSSCSCSSSKTLTTIITITFLGFLLLNPCAAVRPGKMMKMMEENDVSAMTLKYFQEKEKLPNDALYFTQLPKGVPIPPSDPSHRHNSSPQD</sequence>
<reference evidence="3" key="1">
    <citation type="journal article" date="2018" name="Gigascience">
        <title>Genome assembly of the Pink Ipe (Handroanthus impetiginosus, Bignoniaceae), a highly valued, ecologically keystone Neotropical timber forest tree.</title>
        <authorList>
            <person name="Silva-Junior O.B."/>
            <person name="Grattapaglia D."/>
            <person name="Novaes E."/>
            <person name="Collevatti R.G."/>
        </authorList>
    </citation>
    <scope>NUCLEOTIDE SEQUENCE [LARGE SCALE GENOMIC DNA]</scope>
    <source>
        <strain evidence="3">cv. UFG-1</strain>
    </source>
</reference>
<dbReference type="EMBL" id="NKXS01008087">
    <property type="protein sequence ID" value="PIM98791.1"/>
    <property type="molecule type" value="Genomic_DNA"/>
</dbReference>
<proteinExistence type="predicted"/>
<dbReference type="AlphaFoldDB" id="A0A2G9G0S5"/>
<evidence type="ECO:0000313" key="3">
    <source>
        <dbReference type="Proteomes" id="UP000231279"/>
    </source>
</evidence>
<comment type="caution">
    <text evidence="2">The sequence shown here is derived from an EMBL/GenBank/DDBJ whole genome shotgun (WGS) entry which is preliminary data.</text>
</comment>
<name>A0A2G9G0S5_9LAMI</name>
<gene>
    <name evidence="2" type="ORF">CDL12_28726</name>
</gene>
<dbReference type="OrthoDB" id="911442at2759"/>
<organism evidence="2 3">
    <name type="scientific">Handroanthus impetiginosus</name>
    <dbReference type="NCBI Taxonomy" id="429701"/>
    <lineage>
        <taxon>Eukaryota</taxon>
        <taxon>Viridiplantae</taxon>
        <taxon>Streptophyta</taxon>
        <taxon>Embryophyta</taxon>
        <taxon>Tracheophyta</taxon>
        <taxon>Spermatophyta</taxon>
        <taxon>Magnoliopsida</taxon>
        <taxon>eudicotyledons</taxon>
        <taxon>Gunneridae</taxon>
        <taxon>Pentapetalae</taxon>
        <taxon>asterids</taxon>
        <taxon>lamiids</taxon>
        <taxon>Lamiales</taxon>
        <taxon>Bignoniaceae</taxon>
        <taxon>Crescentiina</taxon>
        <taxon>Tabebuia alliance</taxon>
        <taxon>Handroanthus</taxon>
    </lineage>
</organism>
<feature type="region of interest" description="Disordered" evidence="1">
    <location>
        <begin position="72"/>
        <end position="92"/>
    </location>
</feature>
<keyword evidence="3" id="KW-1185">Reference proteome</keyword>
<accession>A0A2G9G0S5</accession>
<protein>
    <submittedName>
        <fullName evidence="2">Uncharacterized protein</fullName>
    </submittedName>
</protein>
<evidence type="ECO:0000313" key="2">
    <source>
        <dbReference type="EMBL" id="PIM98791.1"/>
    </source>
</evidence>
<dbReference type="Proteomes" id="UP000231279">
    <property type="component" value="Unassembled WGS sequence"/>
</dbReference>